<dbReference type="GO" id="GO:0005886">
    <property type="term" value="C:plasma membrane"/>
    <property type="evidence" value="ECO:0007669"/>
    <property type="project" value="UniProtKB-SubCell"/>
</dbReference>
<dbReference type="PATRIC" id="fig|1053236.3.peg.6230"/>
<dbReference type="Pfam" id="PF12696">
    <property type="entry name" value="TraG-D_C"/>
    <property type="match status" value="1"/>
</dbReference>
<evidence type="ECO:0000313" key="8">
    <source>
        <dbReference type="EMBL" id="EOP32331.1"/>
    </source>
</evidence>
<dbReference type="PANTHER" id="PTHR37937:SF1">
    <property type="entry name" value="CONJUGATIVE TRANSFER: DNA TRANSPORT"/>
    <property type="match status" value="1"/>
</dbReference>
<keyword evidence="5" id="KW-1133">Transmembrane helix</keyword>
<evidence type="ECO:0000256" key="6">
    <source>
        <dbReference type="ARBA" id="ARBA00023136"/>
    </source>
</evidence>
<dbReference type="InterPro" id="IPR027417">
    <property type="entry name" value="P-loop_NTPase"/>
</dbReference>
<dbReference type="InterPro" id="IPR032689">
    <property type="entry name" value="TraG-D_C"/>
</dbReference>
<dbReference type="HOGENOM" id="CLU_718965_0_0_9"/>
<dbReference type="EMBL" id="AHFE01000075">
    <property type="protein sequence ID" value="EOP32331.1"/>
    <property type="molecule type" value="Genomic_DNA"/>
</dbReference>
<dbReference type="InterPro" id="IPR051539">
    <property type="entry name" value="T4SS-coupling_protein"/>
</dbReference>
<evidence type="ECO:0000256" key="4">
    <source>
        <dbReference type="ARBA" id="ARBA00022692"/>
    </source>
</evidence>
<dbReference type="InterPro" id="IPR003688">
    <property type="entry name" value="TraG/VirD4"/>
</dbReference>
<protein>
    <recommendedName>
        <fullName evidence="7">TraD/TraG TraM recognition site domain-containing protein</fullName>
    </recommendedName>
</protein>
<dbReference type="SUPFAM" id="SSF52540">
    <property type="entry name" value="P-loop containing nucleoside triphosphate hydrolases"/>
    <property type="match status" value="1"/>
</dbReference>
<comment type="similarity">
    <text evidence="2">Belongs to the VirD4/TraG family.</text>
</comment>
<comment type="subcellular location">
    <subcellularLocation>
        <location evidence="1">Cell membrane</location>
        <topology evidence="1">Multi-pass membrane protein</topology>
    </subcellularLocation>
</comment>
<organism evidence="8 9">
    <name type="scientific">Bacillus cereus (strain VD146)</name>
    <dbReference type="NCBI Taxonomy" id="1053236"/>
    <lineage>
        <taxon>Bacteria</taxon>
        <taxon>Bacillati</taxon>
        <taxon>Bacillota</taxon>
        <taxon>Bacilli</taxon>
        <taxon>Bacillales</taxon>
        <taxon>Bacillaceae</taxon>
        <taxon>Bacillus</taxon>
        <taxon>Bacillus cereus group</taxon>
    </lineage>
</organism>
<gene>
    <name evidence="8" type="ORF">IK1_05867</name>
</gene>
<keyword evidence="4" id="KW-0812">Transmembrane</keyword>
<evidence type="ECO:0000259" key="7">
    <source>
        <dbReference type="Pfam" id="PF12696"/>
    </source>
</evidence>
<evidence type="ECO:0000256" key="1">
    <source>
        <dbReference type="ARBA" id="ARBA00004651"/>
    </source>
</evidence>
<dbReference type="Pfam" id="PF02534">
    <property type="entry name" value="T4SS-DNA_transf"/>
    <property type="match status" value="1"/>
</dbReference>
<reference evidence="9" key="1">
    <citation type="submission" date="2012-12" db="EMBL/GenBank/DDBJ databases">
        <title>The genome sequence of Bacillus cereus VD146.</title>
        <authorList>
            <consortium name="The Broad Institute Genome Sequencing Platform"/>
            <consortium name="The Broad Institute Genome Sequencing Center for Infectious Disease"/>
            <person name="Feldgarden M."/>
            <person name="Van der Auwera G.A."/>
            <person name="Mahillon J."/>
            <person name="Duprez V."/>
            <person name="Timmery S."/>
            <person name="Mattelet C."/>
            <person name="Dierick K."/>
            <person name="Sun M."/>
            <person name="Yu Z."/>
            <person name="Zhu L."/>
            <person name="Hu X."/>
            <person name="Shank E.B."/>
            <person name="Swiecicka I."/>
            <person name="Hansen B.M."/>
            <person name="Andrup L."/>
            <person name="Walker B."/>
            <person name="Young S.K."/>
            <person name="Zeng Q."/>
            <person name="Gargeya S."/>
            <person name="Fitzgerald M."/>
            <person name="Haas B."/>
            <person name="Abouelleil A."/>
            <person name="Alvarado L."/>
            <person name="Arachchi H.M."/>
            <person name="Berlin A.M."/>
            <person name="Chapman S.B."/>
            <person name="Dewar J."/>
            <person name="Goldberg J."/>
            <person name="Griggs A."/>
            <person name="Gujja S."/>
            <person name="Hansen M."/>
            <person name="Howarth C."/>
            <person name="Imamovic A."/>
            <person name="Larimer J."/>
            <person name="McCowan C."/>
            <person name="Murphy C."/>
            <person name="Neiman D."/>
            <person name="Pearson M."/>
            <person name="Priest M."/>
            <person name="Roberts A."/>
            <person name="Saif S."/>
            <person name="Shea T."/>
            <person name="Sisk P."/>
            <person name="Sykes S."/>
            <person name="Wortman J."/>
            <person name="Nusbaum C."/>
            <person name="Birren B."/>
        </authorList>
    </citation>
    <scope>NUCLEOTIDE SEQUENCE [LARGE SCALE GENOMIC DNA]</scope>
    <source>
        <strain evidence="9">VD146</strain>
    </source>
</reference>
<name>R8MDX5_BACCX</name>
<evidence type="ECO:0000256" key="3">
    <source>
        <dbReference type="ARBA" id="ARBA00022475"/>
    </source>
</evidence>
<comment type="caution">
    <text evidence="8">The sequence shown here is derived from an EMBL/GenBank/DDBJ whole genome shotgun (WGS) entry which is preliminary data.</text>
</comment>
<dbReference type="Proteomes" id="UP000014020">
    <property type="component" value="Unassembled WGS sequence"/>
</dbReference>
<evidence type="ECO:0000256" key="5">
    <source>
        <dbReference type="ARBA" id="ARBA00022989"/>
    </source>
</evidence>
<feature type="domain" description="TraD/TraG TraM recognition site" evidence="7">
    <location>
        <begin position="256"/>
        <end position="345"/>
    </location>
</feature>
<keyword evidence="6" id="KW-0472">Membrane</keyword>
<proteinExistence type="inferred from homology"/>
<dbReference type="RefSeq" id="WP_016121315.1">
    <property type="nucleotide sequence ID" value="NZ_KB976684.1"/>
</dbReference>
<evidence type="ECO:0000313" key="9">
    <source>
        <dbReference type="Proteomes" id="UP000014020"/>
    </source>
</evidence>
<accession>R8MDX5</accession>
<dbReference type="AlphaFoldDB" id="R8MDX5"/>
<dbReference type="Gene3D" id="3.40.50.300">
    <property type="entry name" value="P-loop containing nucleotide triphosphate hydrolases"/>
    <property type="match status" value="1"/>
</dbReference>
<dbReference type="CDD" id="cd01127">
    <property type="entry name" value="TrwB_TraG_TraD_VirD4"/>
    <property type="match status" value="1"/>
</dbReference>
<dbReference type="PANTHER" id="PTHR37937">
    <property type="entry name" value="CONJUGATIVE TRANSFER: DNA TRANSPORT"/>
    <property type="match status" value="1"/>
</dbReference>
<evidence type="ECO:0000256" key="2">
    <source>
        <dbReference type="ARBA" id="ARBA00008806"/>
    </source>
</evidence>
<sequence length="386" mass="43650">MLNLFSQEAIQKIEEKTDAVVYGVYGNESSDFCNKAEALLLRSLVLYTGLHNLAGDSDVDLIVKIQELLSDLENEENKIKETLDRYPGNSRNAYATLINYKPKIKSSIAMGLNHRLDKILNDFKESTSQLSQLNTLVVGPPSSGKTLRFVVPNILLENKKSILVFDLKKEIAAHTENQKVKQGYKVKHVDLGEIENLKEILHNFVKEKMVLYVHMQSILSEGLNEHTTELILSLFEEVNSINGKADQEQFNGISIFLEETGYYKVQNLQNILAVSTGYRVYFTFIIQSLNTLEKSYGLEASDSILANCNTKLIMGITNPRDAEYFSQLCGEKVIKDEQNKNVKRKNLTKDELLGLHSEQAILLQTGEQFRIIDKLPFGYGADTDEN</sequence>
<keyword evidence="3" id="KW-1003">Cell membrane</keyword>